<name>A0A656JIA7_PSESF</name>
<evidence type="ECO:0000313" key="1">
    <source>
        <dbReference type="EMBL" id="EPN26617.1"/>
    </source>
</evidence>
<evidence type="ECO:0000313" key="2">
    <source>
        <dbReference type="Proteomes" id="UP000018849"/>
    </source>
</evidence>
<gene>
    <name evidence="1" type="ORF">A245_47865</name>
</gene>
<accession>A0A656JIA7</accession>
<reference evidence="1 2" key="1">
    <citation type="journal article" date="2013" name="PLoS Pathog.">
        <title>Genomic analysis of the Kiwifruit pathogen Pseudomonas syringae pv. actinidiae provides insight into the origins of an emergent plant disease.</title>
        <authorList>
            <person name="McCann H.C."/>
            <person name="Rikkerink E.H."/>
            <person name="Bertels F."/>
            <person name="Fiers M."/>
            <person name="Lu A."/>
            <person name="Rees-George J."/>
            <person name="Andersen M.T."/>
            <person name="Gleave A.P."/>
            <person name="Haubold B."/>
            <person name="Wohlers M.W."/>
            <person name="Guttman D.S."/>
            <person name="Wang P.W."/>
            <person name="Straub C."/>
            <person name="Vanneste J.L."/>
            <person name="Rainey P.B."/>
            <person name="Templeton M.D."/>
        </authorList>
    </citation>
    <scope>NUCLEOTIDE SEQUENCE [LARGE SCALE GENOMIC DNA]</scope>
    <source>
        <strain evidence="1 2">ICMP 19096</strain>
    </source>
</reference>
<dbReference type="AlphaFoldDB" id="A0A656JIA7"/>
<organism evidence="1 2">
    <name type="scientific">Pseudomonas syringae pv. actinidiae ICMP 19096</name>
    <dbReference type="NCBI Taxonomy" id="1194405"/>
    <lineage>
        <taxon>Bacteria</taxon>
        <taxon>Pseudomonadati</taxon>
        <taxon>Pseudomonadota</taxon>
        <taxon>Gammaproteobacteria</taxon>
        <taxon>Pseudomonadales</taxon>
        <taxon>Pseudomonadaceae</taxon>
        <taxon>Pseudomonas</taxon>
        <taxon>Pseudomonas syringae</taxon>
    </lineage>
</organism>
<dbReference type="Proteomes" id="UP000018849">
    <property type="component" value="Unassembled WGS sequence"/>
</dbReference>
<proteinExistence type="predicted"/>
<feature type="non-terminal residue" evidence="1">
    <location>
        <position position="28"/>
    </location>
</feature>
<comment type="caution">
    <text evidence="1">The sequence shown here is derived from an EMBL/GenBank/DDBJ whole genome shotgun (WGS) entry which is preliminary data.</text>
</comment>
<dbReference type="EMBL" id="AOKF01004093">
    <property type="protein sequence ID" value="EPN26617.1"/>
    <property type="molecule type" value="Genomic_DNA"/>
</dbReference>
<sequence length="28" mass="2753">MSYPVCLGDATSSGGQVVSCQLAGTHAI</sequence>
<protein>
    <submittedName>
        <fullName evidence="1">Uncharacterized protein</fullName>
    </submittedName>
</protein>